<dbReference type="Pfam" id="PF02779">
    <property type="entry name" value="Transket_pyr"/>
    <property type="match status" value="1"/>
</dbReference>
<dbReference type="GO" id="GO:0008661">
    <property type="term" value="F:1-deoxy-D-xylulose-5-phosphate synthase activity"/>
    <property type="evidence" value="ECO:0007669"/>
    <property type="project" value="UniProtKB-UniRule"/>
</dbReference>
<dbReference type="SMART" id="SM00861">
    <property type="entry name" value="Transket_pyr"/>
    <property type="match status" value="1"/>
</dbReference>
<feature type="binding site" evidence="11">
    <location>
        <position position="156"/>
    </location>
    <ligand>
        <name>Mg(2+)</name>
        <dbReference type="ChEBI" id="CHEBI:18420"/>
    </ligand>
</feature>
<dbReference type="Pfam" id="PF13292">
    <property type="entry name" value="DXP_synthase_N"/>
    <property type="match status" value="1"/>
</dbReference>
<dbReference type="EC" id="2.2.1.7" evidence="11"/>
<evidence type="ECO:0000256" key="4">
    <source>
        <dbReference type="ARBA" id="ARBA00022679"/>
    </source>
</evidence>
<evidence type="ECO:0000259" key="12">
    <source>
        <dbReference type="SMART" id="SM00861"/>
    </source>
</evidence>
<comment type="similarity">
    <text evidence="2 11">Belongs to the transketolase family. DXPS subfamily.</text>
</comment>
<dbReference type="FunFam" id="3.40.50.920:FF:000002">
    <property type="entry name" value="1-deoxy-D-xylulose-5-phosphate synthase"/>
    <property type="match status" value="1"/>
</dbReference>
<dbReference type="GO" id="GO:0030976">
    <property type="term" value="F:thiamine pyrophosphate binding"/>
    <property type="evidence" value="ECO:0007669"/>
    <property type="project" value="UniProtKB-UniRule"/>
</dbReference>
<keyword evidence="4 11" id="KW-0808">Transferase</keyword>
<evidence type="ECO:0000256" key="6">
    <source>
        <dbReference type="ARBA" id="ARBA00022842"/>
    </source>
</evidence>
<dbReference type="InterPro" id="IPR009014">
    <property type="entry name" value="Transketo_C/PFOR_II"/>
</dbReference>
<dbReference type="InterPro" id="IPR033248">
    <property type="entry name" value="Transketolase_C"/>
</dbReference>
<dbReference type="InterPro" id="IPR029061">
    <property type="entry name" value="THDP-binding"/>
</dbReference>
<dbReference type="Gene3D" id="3.40.50.920">
    <property type="match status" value="1"/>
</dbReference>
<dbReference type="InterPro" id="IPR005475">
    <property type="entry name" value="Transketolase-like_Pyr-bd"/>
</dbReference>
<sequence length="647" mass="69402">MTRPTTPLLDAIREPADLRRLSDERLVELAAELREETIDAVSVTGGHLGAGLGVVELTVALHHVFDTPYDRLIWDVGHQCYPHKILTGRRERIRTLRMGEGLSGFTNRAESEFDPFGAGHSSTSISAGLGMAVARDLDAARDPEAKRRNVVCVIGDGAMSAGMAYEAMNNAGAMDSRLIVILNDNDMSIAPPVGAMSAYLARLISGRTYRSLRETAKQLAGNLPKFFGRQAARAEEFARGFWTGGTLFEELGFYYVGPIDGHNLDHLLPVLRNVRDTETGPILVHVVTQKGKGYPPAEESADKYHGVQRFDVATGTQKKAVSNAPTYTSVFAESLIEEARHDDKIVAINAAMPAGTGLDLFARAFPERSFDVGIAEQHAVTFAAGLATEGYKPFCAIYSTFLQRAYDQIVHDVAIQRLPVRFAIDRAGLVGADGATHVGAFDVPMLACLPGMVVMAPADEAELMHMVATASAYDEGPIAFRYPRGEGVGVERPVRGTPLEIGRGRIVREGSKVALLSLGTRLAPCLDAAEQLAGFGLSTTVADARFAKPLDRDLILRLAREHEVLVTVEEGALGGFGAHVLSLLAEAGALDRGLKVRTLHLPDRFIEHDTPAAQLHDAGLDAGGIVRGVFGALGRGEDAAAYALVRG</sequence>
<accession>A0A6P1YQH3</accession>
<comment type="subunit">
    <text evidence="3 11">Homodimer.</text>
</comment>
<feature type="binding site" evidence="11">
    <location>
        <position position="185"/>
    </location>
    <ligand>
        <name>thiamine diphosphate</name>
        <dbReference type="ChEBI" id="CHEBI:58937"/>
    </ligand>
</feature>
<dbReference type="CDD" id="cd07033">
    <property type="entry name" value="TPP_PYR_DXS_TK_like"/>
    <property type="match status" value="1"/>
</dbReference>
<feature type="binding site" evidence="11">
    <location>
        <position position="294"/>
    </location>
    <ligand>
        <name>thiamine diphosphate</name>
        <dbReference type="ChEBI" id="CHEBI:58937"/>
    </ligand>
</feature>
<feature type="binding site" evidence="11">
    <location>
        <begin position="157"/>
        <end position="158"/>
    </location>
    <ligand>
        <name>thiamine diphosphate</name>
        <dbReference type="ChEBI" id="CHEBI:58937"/>
    </ligand>
</feature>
<comment type="pathway">
    <text evidence="1 11">Metabolic intermediate biosynthesis; 1-deoxy-D-xylulose 5-phosphate biosynthesis; 1-deoxy-D-xylulose 5-phosphate from D-glyceraldehyde 3-phosphate and pyruvate: step 1/1.</text>
</comment>
<dbReference type="NCBIfam" id="TIGR00204">
    <property type="entry name" value="dxs"/>
    <property type="match status" value="1"/>
</dbReference>
<dbReference type="GO" id="GO:0019288">
    <property type="term" value="P:isopentenyl diphosphate biosynthetic process, methylerythritol 4-phosphate pathway"/>
    <property type="evidence" value="ECO:0007669"/>
    <property type="project" value="UniProtKB-ARBA"/>
</dbReference>
<dbReference type="PROSITE" id="PS00801">
    <property type="entry name" value="TRANSKETOLASE_1"/>
    <property type="match status" value="1"/>
</dbReference>
<dbReference type="EMBL" id="CP048630">
    <property type="protein sequence ID" value="QIB34393.1"/>
    <property type="molecule type" value="Genomic_DNA"/>
</dbReference>
<dbReference type="PANTHER" id="PTHR43322:SF5">
    <property type="entry name" value="1-DEOXY-D-XYLULOSE-5-PHOSPHATE SYNTHASE, CHLOROPLASTIC"/>
    <property type="match status" value="1"/>
</dbReference>
<comment type="catalytic activity">
    <reaction evidence="11">
        <text>D-glyceraldehyde 3-phosphate + pyruvate + H(+) = 1-deoxy-D-xylulose 5-phosphate + CO2</text>
        <dbReference type="Rhea" id="RHEA:12605"/>
        <dbReference type="ChEBI" id="CHEBI:15361"/>
        <dbReference type="ChEBI" id="CHEBI:15378"/>
        <dbReference type="ChEBI" id="CHEBI:16526"/>
        <dbReference type="ChEBI" id="CHEBI:57792"/>
        <dbReference type="ChEBI" id="CHEBI:59776"/>
        <dbReference type="EC" id="2.2.1.7"/>
    </reaction>
</comment>
<comment type="cofactor">
    <cofactor evidence="11">
        <name>Mg(2+)</name>
        <dbReference type="ChEBI" id="CHEBI:18420"/>
    </cofactor>
    <text evidence="11">Binds 1 Mg(2+) ion per subunit.</text>
</comment>
<dbReference type="PANTHER" id="PTHR43322">
    <property type="entry name" value="1-D-DEOXYXYLULOSE 5-PHOSPHATE SYNTHASE-RELATED"/>
    <property type="match status" value="1"/>
</dbReference>
<dbReference type="GO" id="GO:0016114">
    <property type="term" value="P:terpenoid biosynthetic process"/>
    <property type="evidence" value="ECO:0007669"/>
    <property type="project" value="UniProtKB-UniRule"/>
</dbReference>
<evidence type="ECO:0000313" key="13">
    <source>
        <dbReference type="EMBL" id="QIB34393.1"/>
    </source>
</evidence>
<evidence type="ECO:0000256" key="7">
    <source>
        <dbReference type="ARBA" id="ARBA00022977"/>
    </source>
</evidence>
<dbReference type="HAMAP" id="MF_00315">
    <property type="entry name" value="DXP_synth"/>
    <property type="match status" value="1"/>
</dbReference>
<evidence type="ECO:0000256" key="2">
    <source>
        <dbReference type="ARBA" id="ARBA00011081"/>
    </source>
</evidence>
<keyword evidence="5 11" id="KW-0479">Metal-binding</keyword>
<comment type="cofactor">
    <cofactor evidence="11">
        <name>thiamine diphosphate</name>
        <dbReference type="ChEBI" id="CHEBI:58937"/>
    </cofactor>
    <text evidence="11">Binds 1 thiamine pyrophosphate per subunit.</text>
</comment>
<feature type="binding site" evidence="11">
    <location>
        <begin position="119"/>
        <end position="121"/>
    </location>
    <ligand>
        <name>thiamine diphosphate</name>
        <dbReference type="ChEBI" id="CHEBI:58937"/>
    </ligand>
</feature>
<dbReference type="FunFam" id="3.40.50.970:FF:000005">
    <property type="entry name" value="1-deoxy-D-xylulose-5-phosphate synthase"/>
    <property type="match status" value="1"/>
</dbReference>
<organism evidence="13 14">
    <name type="scientific">Ancylobacter pratisalsi</name>
    <dbReference type="NCBI Taxonomy" id="1745854"/>
    <lineage>
        <taxon>Bacteria</taxon>
        <taxon>Pseudomonadati</taxon>
        <taxon>Pseudomonadota</taxon>
        <taxon>Alphaproteobacteria</taxon>
        <taxon>Hyphomicrobiales</taxon>
        <taxon>Xanthobacteraceae</taxon>
        <taxon>Ancylobacter</taxon>
    </lineage>
</organism>
<protein>
    <recommendedName>
        <fullName evidence="11">1-deoxy-D-xylulose-5-phosphate synthase</fullName>
        <ecNumber evidence="11">2.2.1.7</ecNumber>
    </recommendedName>
    <alternativeName>
        <fullName evidence="11">1-deoxyxylulose-5-phosphate synthase</fullName>
        <shortName evidence="11">DXP synthase</shortName>
        <shortName evidence="11">DXPS</shortName>
    </alternativeName>
</protein>
<proteinExistence type="inferred from homology"/>
<evidence type="ECO:0000256" key="1">
    <source>
        <dbReference type="ARBA" id="ARBA00004980"/>
    </source>
</evidence>
<evidence type="ECO:0000313" key="14">
    <source>
        <dbReference type="Proteomes" id="UP000464751"/>
    </source>
</evidence>
<keyword evidence="7 11" id="KW-0784">Thiamine biosynthesis</keyword>
<dbReference type="KEGG" id="apra:G3A50_12260"/>
<dbReference type="InterPro" id="IPR005477">
    <property type="entry name" value="Dxylulose-5-P_synthase"/>
</dbReference>
<dbReference type="PROSITE" id="PS00802">
    <property type="entry name" value="TRANSKETOLASE_2"/>
    <property type="match status" value="1"/>
</dbReference>
<dbReference type="NCBIfam" id="NF003933">
    <property type="entry name" value="PRK05444.2-2"/>
    <property type="match status" value="1"/>
</dbReference>
<keyword evidence="6 11" id="KW-0460">Magnesium</keyword>
<gene>
    <name evidence="11 13" type="primary">dxs</name>
    <name evidence="13" type="ORF">G3A50_12260</name>
</gene>
<dbReference type="Gene3D" id="3.40.50.970">
    <property type="match status" value="2"/>
</dbReference>
<feature type="domain" description="Transketolase-like pyrimidine-binding" evidence="12">
    <location>
        <begin position="325"/>
        <end position="490"/>
    </location>
</feature>
<dbReference type="RefSeq" id="WP_163075536.1">
    <property type="nucleotide sequence ID" value="NZ_CP048630.1"/>
</dbReference>
<keyword evidence="8 11" id="KW-0786">Thiamine pyrophosphate</keyword>
<feature type="binding site" evidence="11">
    <location>
        <position position="376"/>
    </location>
    <ligand>
        <name>thiamine diphosphate</name>
        <dbReference type="ChEBI" id="CHEBI:58937"/>
    </ligand>
</feature>
<evidence type="ECO:0000256" key="9">
    <source>
        <dbReference type="ARBA" id="ARBA00023229"/>
    </source>
</evidence>
<dbReference type="Proteomes" id="UP000464751">
    <property type="component" value="Chromosome"/>
</dbReference>
<dbReference type="InterPro" id="IPR020826">
    <property type="entry name" value="Transketolase_BS"/>
</dbReference>
<dbReference type="Pfam" id="PF02780">
    <property type="entry name" value="Transketolase_C"/>
    <property type="match status" value="1"/>
</dbReference>
<comment type="function">
    <text evidence="10 11">Catalyzes the acyloin condensation reaction between C atoms 2 and 3 of pyruvate and glyceraldehyde 3-phosphate to yield 1-deoxy-D-xylulose-5-phosphate (DXP).</text>
</comment>
<dbReference type="SUPFAM" id="SSF52922">
    <property type="entry name" value="TK C-terminal domain-like"/>
    <property type="match status" value="1"/>
</dbReference>
<dbReference type="AlphaFoldDB" id="A0A6P1YQH3"/>
<feature type="binding site" evidence="11">
    <location>
        <position position="185"/>
    </location>
    <ligand>
        <name>Mg(2+)</name>
        <dbReference type="ChEBI" id="CHEBI:18420"/>
    </ligand>
</feature>
<name>A0A6P1YQH3_9HYPH</name>
<evidence type="ECO:0000256" key="11">
    <source>
        <dbReference type="HAMAP-Rule" id="MF_00315"/>
    </source>
</evidence>
<dbReference type="UniPathway" id="UPA00064">
    <property type="reaction ID" value="UER00091"/>
</dbReference>
<keyword evidence="14" id="KW-1185">Reference proteome</keyword>
<feature type="binding site" evidence="11">
    <location>
        <position position="78"/>
    </location>
    <ligand>
        <name>thiamine diphosphate</name>
        <dbReference type="ChEBI" id="CHEBI:58937"/>
    </ligand>
</feature>
<dbReference type="SUPFAM" id="SSF52518">
    <property type="entry name" value="Thiamin diphosphate-binding fold (THDP-binding)"/>
    <property type="match status" value="2"/>
</dbReference>
<dbReference type="GO" id="GO:0000287">
    <property type="term" value="F:magnesium ion binding"/>
    <property type="evidence" value="ECO:0007669"/>
    <property type="project" value="UniProtKB-UniRule"/>
</dbReference>
<evidence type="ECO:0000256" key="3">
    <source>
        <dbReference type="ARBA" id="ARBA00011738"/>
    </source>
</evidence>
<dbReference type="CDD" id="cd02007">
    <property type="entry name" value="TPP_DXS"/>
    <property type="match status" value="1"/>
</dbReference>
<dbReference type="GO" id="GO:0009228">
    <property type="term" value="P:thiamine biosynthetic process"/>
    <property type="evidence" value="ECO:0007669"/>
    <property type="project" value="UniProtKB-UniRule"/>
</dbReference>
<keyword evidence="9 11" id="KW-0414">Isoprene biosynthesis</keyword>
<dbReference type="InterPro" id="IPR049557">
    <property type="entry name" value="Transketolase_CS"/>
</dbReference>
<evidence type="ECO:0000256" key="5">
    <source>
        <dbReference type="ARBA" id="ARBA00022723"/>
    </source>
</evidence>
<evidence type="ECO:0000256" key="10">
    <source>
        <dbReference type="ARBA" id="ARBA00055605"/>
    </source>
</evidence>
<evidence type="ECO:0000256" key="8">
    <source>
        <dbReference type="ARBA" id="ARBA00023052"/>
    </source>
</evidence>
<reference evidence="13 14" key="1">
    <citation type="submission" date="2020-02" db="EMBL/GenBank/DDBJ databases">
        <authorList>
            <person name="Li G."/>
        </authorList>
    </citation>
    <scope>NUCLEOTIDE SEQUENCE [LARGE SCALE GENOMIC DNA]</scope>
    <source>
        <strain evidence="13 14">DSM 102029</strain>
    </source>
</reference>